<dbReference type="EMBL" id="CP003355">
    <property type="protein sequence ID" value="AHD04665.1"/>
    <property type="molecule type" value="Genomic_DNA"/>
</dbReference>
<dbReference type="PATRIC" id="fig|697284.3.peg.794"/>
<keyword evidence="1" id="KW-0472">Membrane</keyword>
<feature type="transmembrane region" description="Helical" evidence="1">
    <location>
        <begin position="6"/>
        <end position="28"/>
    </location>
</feature>
<reference evidence="2 3" key="1">
    <citation type="journal article" date="2014" name="PLoS ONE">
        <title>How to Kill the Honey Bee Larva: Genomic Potential and Virulence Mechanisms of Paenibacillus larvae.</title>
        <authorList>
            <person name="Djukic M."/>
            <person name="Brzuszkiewicz E."/>
            <person name="Funfhaus A."/>
            <person name="Voss J."/>
            <person name="Gollnow K."/>
            <person name="Poppinga L."/>
            <person name="Liesegang H."/>
            <person name="Garcia-Gonzalez E."/>
            <person name="Genersch E."/>
            <person name="Daniel R."/>
        </authorList>
    </citation>
    <scope>NUCLEOTIDE SEQUENCE [LARGE SCALE GENOMIC DNA]</scope>
    <source>
        <strain evidence="2 3">DSM 25430</strain>
    </source>
</reference>
<organism evidence="2 3">
    <name type="scientific">Paenibacillus larvae subsp. larvae DSM 25430</name>
    <dbReference type="NCBI Taxonomy" id="697284"/>
    <lineage>
        <taxon>Bacteria</taxon>
        <taxon>Bacillati</taxon>
        <taxon>Bacillota</taxon>
        <taxon>Bacilli</taxon>
        <taxon>Bacillales</taxon>
        <taxon>Paenibacillaceae</taxon>
        <taxon>Paenibacillus</taxon>
    </lineage>
</organism>
<gene>
    <name evidence="2" type="ORF">ERIC2_c08320</name>
</gene>
<accession>V9W4V4</accession>
<evidence type="ECO:0000313" key="2">
    <source>
        <dbReference type="EMBL" id="AHD04665.1"/>
    </source>
</evidence>
<dbReference type="AlphaFoldDB" id="V9W4V4"/>
<protein>
    <submittedName>
        <fullName evidence="2">Uncharacterized protein</fullName>
    </submittedName>
</protein>
<name>V9W4V4_9BACL</name>
<evidence type="ECO:0000256" key="1">
    <source>
        <dbReference type="SAM" id="Phobius"/>
    </source>
</evidence>
<evidence type="ECO:0000313" key="3">
    <source>
        <dbReference type="Proteomes" id="UP000029431"/>
    </source>
</evidence>
<keyword evidence="1" id="KW-0812">Transmembrane</keyword>
<keyword evidence="3" id="KW-1185">Reference proteome</keyword>
<keyword evidence="1" id="KW-1133">Transmembrane helix</keyword>
<proteinExistence type="predicted"/>
<dbReference type="Proteomes" id="UP000029431">
    <property type="component" value="Chromosome"/>
</dbReference>
<sequence length="55" mass="6165">MSGLLAWLGTHWLSLILIIGCIIAFLYVTCHKDSLQIYEDENSTKTPPAEADRES</sequence>
<dbReference type="KEGG" id="plv:ERIC2_c08320"/>
<dbReference type="HOGENOM" id="CLU_3027959_0_0_9"/>